<keyword evidence="8 9" id="KW-0482">Metalloprotease</keyword>
<evidence type="ECO:0000313" key="12">
    <source>
        <dbReference type="Proteomes" id="UP000004633"/>
    </source>
</evidence>
<dbReference type="AlphaFoldDB" id="E7MZE2"/>
<comment type="similarity">
    <text evidence="2 9">Belongs to the peptidase M18 family.</text>
</comment>
<dbReference type="GO" id="GO:0008270">
    <property type="term" value="F:zinc ion binding"/>
    <property type="evidence" value="ECO:0007669"/>
    <property type="project" value="InterPro"/>
</dbReference>
<evidence type="ECO:0000256" key="9">
    <source>
        <dbReference type="RuleBase" id="RU004386"/>
    </source>
</evidence>
<dbReference type="SUPFAM" id="SSF101821">
    <property type="entry name" value="Aminopeptidase/glucanase lid domain"/>
    <property type="match status" value="1"/>
</dbReference>
<organism evidence="11 12">
    <name type="scientific">Selenomonas artemidis F0399</name>
    <dbReference type="NCBI Taxonomy" id="749551"/>
    <lineage>
        <taxon>Bacteria</taxon>
        <taxon>Bacillati</taxon>
        <taxon>Bacillota</taxon>
        <taxon>Negativicutes</taxon>
        <taxon>Selenomonadales</taxon>
        <taxon>Selenomonadaceae</taxon>
        <taxon>Selenomonas</taxon>
    </lineage>
</organism>
<dbReference type="GO" id="GO:0005737">
    <property type="term" value="C:cytoplasm"/>
    <property type="evidence" value="ECO:0007669"/>
    <property type="project" value="UniProtKB-ARBA"/>
</dbReference>
<evidence type="ECO:0000256" key="3">
    <source>
        <dbReference type="ARBA" id="ARBA00022438"/>
    </source>
</evidence>
<dbReference type="Proteomes" id="UP000004633">
    <property type="component" value="Unassembled WGS sequence"/>
</dbReference>
<proteinExistence type="inferred from homology"/>
<keyword evidence="6 9" id="KW-0378">Hydrolase</keyword>
<dbReference type="InterPro" id="IPR001948">
    <property type="entry name" value="Peptidase_M18"/>
</dbReference>
<evidence type="ECO:0000256" key="2">
    <source>
        <dbReference type="ARBA" id="ARBA00008290"/>
    </source>
</evidence>
<evidence type="ECO:0000313" key="11">
    <source>
        <dbReference type="EMBL" id="EFW30456.1"/>
    </source>
</evidence>
<keyword evidence="5 9" id="KW-0479">Metal-binding</keyword>
<dbReference type="InterPro" id="IPR023358">
    <property type="entry name" value="Peptidase_M18_dom2"/>
</dbReference>
<dbReference type="HOGENOM" id="CLU_019532_2_0_9"/>
<accession>E7MZE2</accession>
<dbReference type="PANTHER" id="PTHR28570:SF3">
    <property type="entry name" value="ASPARTYL AMINOPEPTIDASE"/>
    <property type="match status" value="1"/>
</dbReference>
<dbReference type="GO" id="GO:0004177">
    <property type="term" value="F:aminopeptidase activity"/>
    <property type="evidence" value="ECO:0007669"/>
    <property type="project" value="UniProtKB-KW"/>
</dbReference>
<comment type="caution">
    <text evidence="11">The sequence shown here is derived from an EMBL/GenBank/DDBJ whole genome shotgun (WGS) entry which is preliminary data.</text>
</comment>
<evidence type="ECO:0000256" key="4">
    <source>
        <dbReference type="ARBA" id="ARBA00022670"/>
    </source>
</evidence>
<evidence type="ECO:0000256" key="1">
    <source>
        <dbReference type="ARBA" id="ARBA00001947"/>
    </source>
</evidence>
<dbReference type="Gene3D" id="3.40.630.10">
    <property type="entry name" value="Zn peptidases"/>
    <property type="match status" value="1"/>
</dbReference>
<dbReference type="NCBIfam" id="NF002759">
    <property type="entry name" value="PRK02813.1"/>
    <property type="match status" value="1"/>
</dbReference>
<keyword evidence="12" id="KW-1185">Reference proteome</keyword>
<dbReference type="PANTHER" id="PTHR28570">
    <property type="entry name" value="ASPARTYL AMINOPEPTIDASE"/>
    <property type="match status" value="1"/>
</dbReference>
<dbReference type="PRINTS" id="PR00932">
    <property type="entry name" value="AMINO1PTASE"/>
</dbReference>
<name>E7MZE2_9FIRM</name>
<dbReference type="RefSeq" id="WP_009348714.1">
    <property type="nucleotide sequence ID" value="NZ_GL638127.1"/>
</dbReference>
<comment type="cofactor">
    <cofactor evidence="1 10">
        <name>Zn(2+)</name>
        <dbReference type="ChEBI" id="CHEBI:29105"/>
    </cofactor>
</comment>
<evidence type="ECO:0000256" key="6">
    <source>
        <dbReference type="ARBA" id="ARBA00022801"/>
    </source>
</evidence>
<dbReference type="EC" id="3.4.11.-" evidence="10"/>
<dbReference type="Gene3D" id="2.30.250.10">
    <property type="entry name" value="Aminopeptidase i, Domain 2"/>
    <property type="match status" value="1"/>
</dbReference>
<keyword evidence="3 9" id="KW-0031">Aminopeptidase</keyword>
<evidence type="ECO:0000256" key="5">
    <source>
        <dbReference type="ARBA" id="ARBA00022723"/>
    </source>
</evidence>
<evidence type="ECO:0000256" key="10">
    <source>
        <dbReference type="RuleBase" id="RU004387"/>
    </source>
</evidence>
<dbReference type="Pfam" id="PF02127">
    <property type="entry name" value="Peptidase_M18"/>
    <property type="match status" value="1"/>
</dbReference>
<keyword evidence="7 9" id="KW-0862">Zinc</keyword>
<gene>
    <name evidence="11" type="ORF">HMPREF9555_00083</name>
</gene>
<sequence>MTAAERACAEELIEFIDAAPSPYHAAQNPNPAWERITNDTIERIRPGKTFYLPLFRTGAVVVSVGENPRGLLRMACAHTDFPCLRIKPNPVMCDAGYGRLNVETYGGLIRNTWLDRPLSIAGAVTLRGTDAFHPELRLVDFRRPLAVIPNLAIHMNRKVNEGVELKPQKDLLPLLFQSDGAGDAADDGKKLHALLAEHLSVRAEDILSYDLNVYPAERGCFVGSGEEFLSAPRLDNLSSVKACFDAIAQAPAEGVSVAALFDNEEVGSRTKQGAGSLALSMMLERIYLALGFSRDEYLRTALGGVCISADVAHALHPNAPEKADPTNRPLLNRGVVLKVAASQSYACDPEAFAAVQDICMREDIPHQVFTNHSDAPGGATLGSILSTLLPMKTMDVGVPILGMHSARETMGMRDQYALTRLLTAFFST</sequence>
<protein>
    <recommendedName>
        <fullName evidence="10">M18 family aminopeptidase</fullName>
        <ecNumber evidence="10">3.4.11.-</ecNumber>
    </recommendedName>
</protein>
<evidence type="ECO:0000256" key="7">
    <source>
        <dbReference type="ARBA" id="ARBA00022833"/>
    </source>
</evidence>
<reference evidence="11 12" key="1">
    <citation type="submission" date="2010-08" db="EMBL/GenBank/DDBJ databases">
        <authorList>
            <person name="Weinstock G."/>
            <person name="Sodergren E."/>
            <person name="Clifton S."/>
            <person name="Fulton L."/>
            <person name="Fulton B."/>
            <person name="Courtney L."/>
            <person name="Fronick C."/>
            <person name="Harrison M."/>
            <person name="Strong C."/>
            <person name="Farmer C."/>
            <person name="Delahaunty K."/>
            <person name="Markovic C."/>
            <person name="Hall O."/>
            <person name="Minx P."/>
            <person name="Tomlinson C."/>
            <person name="Mitreva M."/>
            <person name="Hou S."/>
            <person name="Chen J."/>
            <person name="Wollam A."/>
            <person name="Pepin K.H."/>
            <person name="Johnson M."/>
            <person name="Bhonagiri V."/>
            <person name="Zhang X."/>
            <person name="Suruliraj S."/>
            <person name="Warren W."/>
            <person name="Chinwalla A."/>
            <person name="Mardis E.R."/>
            <person name="Wilson R.K."/>
        </authorList>
    </citation>
    <scope>NUCLEOTIDE SEQUENCE [LARGE SCALE GENOMIC DNA]</scope>
    <source>
        <strain evidence="11 12">F0399</strain>
    </source>
</reference>
<keyword evidence="4 9" id="KW-0645">Protease</keyword>
<dbReference type="EMBL" id="AECV01000001">
    <property type="protein sequence ID" value="EFW30456.1"/>
    <property type="molecule type" value="Genomic_DNA"/>
</dbReference>
<evidence type="ECO:0000256" key="8">
    <source>
        <dbReference type="ARBA" id="ARBA00023049"/>
    </source>
</evidence>
<dbReference type="STRING" id="749551.HMPREF9555_00083"/>
<dbReference type="GO" id="GO:0006508">
    <property type="term" value="P:proteolysis"/>
    <property type="evidence" value="ECO:0007669"/>
    <property type="project" value="UniProtKB-KW"/>
</dbReference>
<dbReference type="GO" id="GO:0008237">
    <property type="term" value="F:metallopeptidase activity"/>
    <property type="evidence" value="ECO:0007669"/>
    <property type="project" value="UniProtKB-KW"/>
</dbReference>
<dbReference type="SUPFAM" id="SSF53187">
    <property type="entry name" value="Zn-dependent exopeptidases"/>
    <property type="match status" value="1"/>
</dbReference>